<keyword evidence="4" id="KW-0804">Transcription</keyword>
<dbReference type="Pfam" id="PF00196">
    <property type="entry name" value="GerE"/>
    <property type="match status" value="1"/>
</dbReference>
<dbReference type="PROSITE" id="PS50110">
    <property type="entry name" value="RESPONSE_REGULATORY"/>
    <property type="match status" value="1"/>
</dbReference>
<keyword evidence="2" id="KW-0805">Transcription regulation</keyword>
<feature type="domain" description="Response regulatory" evidence="7">
    <location>
        <begin position="3"/>
        <end position="121"/>
    </location>
</feature>
<comment type="caution">
    <text evidence="8">The sequence shown here is derived from an EMBL/GenBank/DDBJ whole genome shotgun (WGS) entry which is preliminary data.</text>
</comment>
<dbReference type="SUPFAM" id="SSF46894">
    <property type="entry name" value="C-terminal effector domain of the bipartite response regulators"/>
    <property type="match status" value="1"/>
</dbReference>
<dbReference type="PROSITE" id="PS50043">
    <property type="entry name" value="HTH_LUXR_2"/>
    <property type="match status" value="1"/>
</dbReference>
<evidence type="ECO:0000256" key="1">
    <source>
        <dbReference type="ARBA" id="ARBA00022553"/>
    </source>
</evidence>
<evidence type="ECO:0000313" key="9">
    <source>
        <dbReference type="Proteomes" id="UP000598174"/>
    </source>
</evidence>
<gene>
    <name evidence="8" type="ORF">Afe05nite_79500</name>
</gene>
<dbReference type="RefSeq" id="WP_203822450.1">
    <property type="nucleotide sequence ID" value="NZ_BAAABP010000036.1"/>
</dbReference>
<dbReference type="PANTHER" id="PTHR43214:SF24">
    <property type="entry name" value="TRANSCRIPTIONAL REGULATORY PROTEIN NARL-RELATED"/>
    <property type="match status" value="1"/>
</dbReference>
<keyword evidence="1 5" id="KW-0597">Phosphoprotein</keyword>
<evidence type="ECO:0000256" key="4">
    <source>
        <dbReference type="ARBA" id="ARBA00023163"/>
    </source>
</evidence>
<accession>A0A919MKT5</accession>
<keyword evidence="3 8" id="KW-0238">DNA-binding</keyword>
<keyword evidence="9" id="KW-1185">Reference proteome</keyword>
<sequence>MIRVLVADDMHLMRHSLTSLLNGAEDMTAVGEACGGDEAVELARAEKPDLILMDIRMPGGDGIQATRTITADPELADCRVLVLSMFELDEYVYGALRAGASGFLLKDARPERLLEAIRRTHAGESLFAPVILTRLVEHYVNSPAAALSDVPDGLTDRETEVLTLVGRGLSNEEIAQRLVISVRTVKTHIGNLLAKLHARDRAQLVIAAYENGLVVPTGDH</sequence>
<dbReference type="AlphaFoldDB" id="A0A919MKT5"/>
<organism evidence="8 9">
    <name type="scientific">Paractinoplanes ferrugineus</name>
    <dbReference type="NCBI Taxonomy" id="113564"/>
    <lineage>
        <taxon>Bacteria</taxon>
        <taxon>Bacillati</taxon>
        <taxon>Actinomycetota</taxon>
        <taxon>Actinomycetes</taxon>
        <taxon>Micromonosporales</taxon>
        <taxon>Micromonosporaceae</taxon>
        <taxon>Paractinoplanes</taxon>
    </lineage>
</organism>
<dbReference type="SMART" id="SM00448">
    <property type="entry name" value="REC"/>
    <property type="match status" value="1"/>
</dbReference>
<evidence type="ECO:0000259" key="6">
    <source>
        <dbReference type="PROSITE" id="PS50043"/>
    </source>
</evidence>
<evidence type="ECO:0000256" key="3">
    <source>
        <dbReference type="ARBA" id="ARBA00023125"/>
    </source>
</evidence>
<dbReference type="CDD" id="cd17535">
    <property type="entry name" value="REC_NarL-like"/>
    <property type="match status" value="1"/>
</dbReference>
<dbReference type="InterPro" id="IPR058245">
    <property type="entry name" value="NreC/VraR/RcsB-like_REC"/>
</dbReference>
<dbReference type="PANTHER" id="PTHR43214">
    <property type="entry name" value="TWO-COMPONENT RESPONSE REGULATOR"/>
    <property type="match status" value="1"/>
</dbReference>
<evidence type="ECO:0000256" key="5">
    <source>
        <dbReference type="PROSITE-ProRule" id="PRU00169"/>
    </source>
</evidence>
<protein>
    <submittedName>
        <fullName evidence="8">DNA-binding response regulator</fullName>
    </submittedName>
</protein>
<dbReference type="SUPFAM" id="SSF52172">
    <property type="entry name" value="CheY-like"/>
    <property type="match status" value="1"/>
</dbReference>
<dbReference type="Proteomes" id="UP000598174">
    <property type="component" value="Unassembled WGS sequence"/>
</dbReference>
<dbReference type="GO" id="GO:0003677">
    <property type="term" value="F:DNA binding"/>
    <property type="evidence" value="ECO:0007669"/>
    <property type="project" value="UniProtKB-KW"/>
</dbReference>
<dbReference type="SMART" id="SM00421">
    <property type="entry name" value="HTH_LUXR"/>
    <property type="match status" value="1"/>
</dbReference>
<name>A0A919MKT5_9ACTN</name>
<evidence type="ECO:0000256" key="2">
    <source>
        <dbReference type="ARBA" id="ARBA00023015"/>
    </source>
</evidence>
<dbReference type="Pfam" id="PF00072">
    <property type="entry name" value="Response_reg"/>
    <property type="match status" value="1"/>
</dbReference>
<dbReference type="EMBL" id="BOMM01000077">
    <property type="protein sequence ID" value="GIE16110.1"/>
    <property type="molecule type" value="Genomic_DNA"/>
</dbReference>
<dbReference type="CDD" id="cd06170">
    <property type="entry name" value="LuxR_C_like"/>
    <property type="match status" value="1"/>
</dbReference>
<proteinExistence type="predicted"/>
<dbReference type="InterPro" id="IPR039420">
    <property type="entry name" value="WalR-like"/>
</dbReference>
<dbReference type="InterPro" id="IPR016032">
    <property type="entry name" value="Sig_transdc_resp-reg_C-effctor"/>
</dbReference>
<dbReference type="GO" id="GO:0000160">
    <property type="term" value="P:phosphorelay signal transduction system"/>
    <property type="evidence" value="ECO:0007669"/>
    <property type="project" value="InterPro"/>
</dbReference>
<feature type="domain" description="HTH luxR-type" evidence="6">
    <location>
        <begin position="147"/>
        <end position="212"/>
    </location>
</feature>
<dbReference type="InterPro" id="IPR001789">
    <property type="entry name" value="Sig_transdc_resp-reg_receiver"/>
</dbReference>
<dbReference type="PROSITE" id="PS00622">
    <property type="entry name" value="HTH_LUXR_1"/>
    <property type="match status" value="1"/>
</dbReference>
<evidence type="ECO:0000259" key="7">
    <source>
        <dbReference type="PROSITE" id="PS50110"/>
    </source>
</evidence>
<feature type="modified residue" description="4-aspartylphosphate" evidence="5">
    <location>
        <position position="54"/>
    </location>
</feature>
<dbReference type="GO" id="GO:0006355">
    <property type="term" value="P:regulation of DNA-templated transcription"/>
    <property type="evidence" value="ECO:0007669"/>
    <property type="project" value="InterPro"/>
</dbReference>
<dbReference type="PRINTS" id="PR00038">
    <property type="entry name" value="HTHLUXR"/>
</dbReference>
<evidence type="ECO:0000313" key="8">
    <source>
        <dbReference type="EMBL" id="GIE16110.1"/>
    </source>
</evidence>
<dbReference type="Gene3D" id="3.40.50.2300">
    <property type="match status" value="1"/>
</dbReference>
<dbReference type="InterPro" id="IPR000792">
    <property type="entry name" value="Tscrpt_reg_LuxR_C"/>
</dbReference>
<reference evidence="8" key="1">
    <citation type="submission" date="2021-01" db="EMBL/GenBank/DDBJ databases">
        <title>Whole genome shotgun sequence of Actinoplanes ferrugineus NBRC 15555.</title>
        <authorList>
            <person name="Komaki H."/>
            <person name="Tamura T."/>
        </authorList>
    </citation>
    <scope>NUCLEOTIDE SEQUENCE</scope>
    <source>
        <strain evidence="8">NBRC 15555</strain>
    </source>
</reference>
<dbReference type="InterPro" id="IPR011006">
    <property type="entry name" value="CheY-like_superfamily"/>
</dbReference>